<feature type="region of interest" description="Disordered" evidence="1">
    <location>
        <begin position="223"/>
        <end position="317"/>
    </location>
</feature>
<accession>A0A226MXV2</accession>
<protein>
    <recommendedName>
        <fullName evidence="5">Transmembrane protein</fullName>
    </recommendedName>
</protein>
<feature type="transmembrane region" description="Helical" evidence="2">
    <location>
        <begin position="42"/>
        <end position="62"/>
    </location>
</feature>
<keyword evidence="4" id="KW-1185">Reference proteome</keyword>
<name>A0A226MXV2_CALSU</name>
<evidence type="ECO:0008006" key="5">
    <source>
        <dbReference type="Google" id="ProtNLM"/>
    </source>
</evidence>
<evidence type="ECO:0000313" key="3">
    <source>
        <dbReference type="EMBL" id="OXB60038.1"/>
    </source>
</evidence>
<dbReference type="AlphaFoldDB" id="A0A226MXV2"/>
<dbReference type="EMBL" id="MCFN01000356">
    <property type="protein sequence ID" value="OXB60038.1"/>
    <property type="molecule type" value="Genomic_DNA"/>
</dbReference>
<keyword evidence="2" id="KW-0812">Transmembrane</keyword>
<comment type="caution">
    <text evidence="3">The sequence shown here is derived from an EMBL/GenBank/DDBJ whole genome shotgun (WGS) entry which is preliminary data.</text>
</comment>
<reference evidence="3 4" key="1">
    <citation type="submission" date="2016-07" db="EMBL/GenBank/DDBJ databases">
        <title>Disparate Historic Effective Population Sizes Predicted by Modern Levels of Genome Diversity for the Scaled Quail (Callipepla squamata) and the Northern Bobwhite (Colinus virginianus): Inferences from First and Second Generation Draft Genome Assemblies for Sympatric New World Quail.</title>
        <authorList>
            <person name="Oldeschulte D.L."/>
            <person name="Halley Y.A."/>
            <person name="Bhattarai E.K."/>
            <person name="Brashear W.A."/>
            <person name="Hill J."/>
            <person name="Metz R.P."/>
            <person name="Johnson C.D."/>
            <person name="Rollins D."/>
            <person name="Peterson M.J."/>
            <person name="Bickhart D.M."/>
            <person name="Decker J.E."/>
            <person name="Seabury C.M."/>
        </authorList>
    </citation>
    <scope>NUCLEOTIDE SEQUENCE [LARGE SCALE GENOMIC DNA]</scope>
    <source>
        <strain evidence="3 4">Texas</strain>
        <tissue evidence="3">Leg muscle</tissue>
    </source>
</reference>
<feature type="compositionally biased region" description="Polar residues" evidence="1">
    <location>
        <begin position="146"/>
        <end position="166"/>
    </location>
</feature>
<sequence length="317" mass="34224">MTSQGPAVTAAHDTGIAVRLPQQQHLLWQQQQRDNMALGQKAVPSACLVFLLLLIPVLPQAVSAARWRARGAGPLGHSERHSPVPEPGLDARGVAAGEGDAAAPRKDASTIDELVQRSSEILMKFLRDIDNEERGGTNGAEEETAQQEPLQEGSGDTQPVSDNDVQGTVLPGVDAGNTTTAPVGKAKLHIPVMKVVLSVLLAIQLTILLLSFIVIVRMWRQNPARKRERAASGPDRPGSNLGGDESRAELGEAAEENVHAQKSNNSSRPFFDEEFGSQWSRPWTYPSHQSRSSPTDSDSSTSKHNSMDFPENSGQYH</sequence>
<evidence type="ECO:0000313" key="4">
    <source>
        <dbReference type="Proteomes" id="UP000198323"/>
    </source>
</evidence>
<dbReference type="Proteomes" id="UP000198323">
    <property type="component" value="Unassembled WGS sequence"/>
</dbReference>
<feature type="region of interest" description="Disordered" evidence="1">
    <location>
        <begin position="72"/>
        <end position="110"/>
    </location>
</feature>
<feature type="compositionally biased region" description="Low complexity" evidence="1">
    <location>
        <begin position="286"/>
        <end position="302"/>
    </location>
</feature>
<keyword evidence="2" id="KW-0472">Membrane</keyword>
<evidence type="ECO:0000256" key="1">
    <source>
        <dbReference type="SAM" id="MobiDB-lite"/>
    </source>
</evidence>
<keyword evidence="2" id="KW-1133">Transmembrane helix</keyword>
<gene>
    <name evidence="3" type="ORF">ASZ78_000941</name>
</gene>
<dbReference type="OrthoDB" id="9122733at2759"/>
<feature type="region of interest" description="Disordered" evidence="1">
    <location>
        <begin position="132"/>
        <end position="176"/>
    </location>
</feature>
<organism evidence="3 4">
    <name type="scientific">Callipepla squamata</name>
    <name type="common">Scaled quail</name>
    <dbReference type="NCBI Taxonomy" id="9009"/>
    <lineage>
        <taxon>Eukaryota</taxon>
        <taxon>Metazoa</taxon>
        <taxon>Chordata</taxon>
        <taxon>Craniata</taxon>
        <taxon>Vertebrata</taxon>
        <taxon>Euteleostomi</taxon>
        <taxon>Archelosauria</taxon>
        <taxon>Archosauria</taxon>
        <taxon>Dinosauria</taxon>
        <taxon>Saurischia</taxon>
        <taxon>Theropoda</taxon>
        <taxon>Coelurosauria</taxon>
        <taxon>Aves</taxon>
        <taxon>Neognathae</taxon>
        <taxon>Galloanserae</taxon>
        <taxon>Galliformes</taxon>
        <taxon>Odontophoridae</taxon>
        <taxon>Callipepla</taxon>
    </lineage>
</organism>
<evidence type="ECO:0000256" key="2">
    <source>
        <dbReference type="SAM" id="Phobius"/>
    </source>
</evidence>
<feature type="transmembrane region" description="Helical" evidence="2">
    <location>
        <begin position="195"/>
        <end position="219"/>
    </location>
</feature>
<proteinExistence type="predicted"/>